<name>A0A0K0F1U4_STRVS</name>
<reference evidence="11" key="1">
    <citation type="submission" date="2014-07" db="EMBL/GenBank/DDBJ databases">
        <authorList>
            <person name="Martin A.A"/>
            <person name="De Silva N."/>
        </authorList>
    </citation>
    <scope>NUCLEOTIDE SEQUENCE</scope>
</reference>
<dbReference type="PANTHER" id="PTHR10127:SF780">
    <property type="entry name" value="METALLOENDOPEPTIDASE"/>
    <property type="match status" value="1"/>
</dbReference>
<proteinExistence type="predicted"/>
<dbReference type="InterPro" id="IPR035914">
    <property type="entry name" value="Sperma_CUB_dom_sf"/>
</dbReference>
<evidence type="ECO:0000256" key="7">
    <source>
        <dbReference type="ARBA" id="ARBA00023157"/>
    </source>
</evidence>
<dbReference type="PROSITE" id="PS00022">
    <property type="entry name" value="EGF_1"/>
    <property type="match status" value="1"/>
</dbReference>
<keyword evidence="1 8" id="KW-0245">EGF-like domain</keyword>
<keyword evidence="6" id="KW-0482">Metalloprotease</keyword>
<keyword evidence="5" id="KW-0862">Zinc</keyword>
<dbReference type="InterPro" id="IPR000859">
    <property type="entry name" value="CUB_dom"/>
</dbReference>
<feature type="region of interest" description="Disordered" evidence="9">
    <location>
        <begin position="28"/>
        <end position="50"/>
    </location>
</feature>
<evidence type="ECO:0000259" key="10">
    <source>
        <dbReference type="PROSITE" id="PS50026"/>
    </source>
</evidence>
<dbReference type="GO" id="GO:0004222">
    <property type="term" value="F:metalloendopeptidase activity"/>
    <property type="evidence" value="ECO:0007669"/>
    <property type="project" value="InterPro"/>
</dbReference>
<keyword evidence="11" id="KW-1185">Reference proteome</keyword>
<dbReference type="Gene3D" id="2.60.120.290">
    <property type="entry name" value="Spermadhesin, CUB domain"/>
    <property type="match status" value="1"/>
</dbReference>
<evidence type="ECO:0000256" key="5">
    <source>
        <dbReference type="ARBA" id="ARBA00022833"/>
    </source>
</evidence>
<keyword evidence="7 8" id="KW-1015">Disulfide bond</keyword>
<dbReference type="Gene3D" id="3.40.390.10">
    <property type="entry name" value="Collagenase (Catalytic Domain)"/>
    <property type="match status" value="1"/>
</dbReference>
<dbReference type="GO" id="GO:0006508">
    <property type="term" value="P:proteolysis"/>
    <property type="evidence" value="ECO:0007669"/>
    <property type="project" value="UniProtKB-KW"/>
</dbReference>
<dbReference type="PROSITE" id="PS01186">
    <property type="entry name" value="EGF_2"/>
    <property type="match status" value="1"/>
</dbReference>
<dbReference type="Gene3D" id="2.10.25.10">
    <property type="entry name" value="Laminin"/>
    <property type="match status" value="1"/>
</dbReference>
<comment type="caution">
    <text evidence="8">Lacks conserved residue(s) required for the propagation of feature annotation.</text>
</comment>
<feature type="compositionally biased region" description="Basic residues" evidence="9">
    <location>
        <begin position="32"/>
        <end position="45"/>
    </location>
</feature>
<evidence type="ECO:0000313" key="11">
    <source>
        <dbReference type="Proteomes" id="UP000035680"/>
    </source>
</evidence>
<evidence type="ECO:0000256" key="6">
    <source>
        <dbReference type="ARBA" id="ARBA00023049"/>
    </source>
</evidence>
<sequence length="382" mass="43979">MISERSCIVFLEKSSCDEKKKVCKKVCSEKPKKSKKGKGKKSKGKKDKDKKSKKCKTKCTYELVTKSAPFIKFSYDKDTDIKDYNFNGSVDLMRTVEFEMKINEDCNKNPGCVARKVLLYLGLVPSVRRYDRDVFVLFNNDEIKQGYKEQYSKLPYSRLYVNYDFSSIAHYSQYYGARSNNPTYNILTLSVGVDEITGQEYRPAFSDLKWLYFAHCRKDSFYSLKCKNGGYPKSENSSECECPTGFSGQTCDKLEKSDNDCHSSTLHTSSERTQWFELKGKKTCNILITSPPKTRVYVKVLELNCETKTPCFENDCLQIKYQKDMALTGYCLCGKKRGVGITAHSNETVIRYTGSSSKCSAKIEYKMIWYEYSGSEYNHKFT</sequence>
<dbReference type="Proteomes" id="UP000035680">
    <property type="component" value="Unassembled WGS sequence"/>
</dbReference>
<keyword evidence="2" id="KW-0645">Protease</keyword>
<evidence type="ECO:0000256" key="8">
    <source>
        <dbReference type="PROSITE-ProRule" id="PRU00076"/>
    </source>
</evidence>
<evidence type="ECO:0000256" key="9">
    <source>
        <dbReference type="SAM" id="MobiDB-lite"/>
    </source>
</evidence>
<dbReference type="InterPro" id="IPR024079">
    <property type="entry name" value="MetalloPept_cat_dom_sf"/>
</dbReference>
<evidence type="ECO:0000313" key="12">
    <source>
        <dbReference type="WBParaSite" id="SVE_0277000.1"/>
    </source>
</evidence>
<dbReference type="SUPFAM" id="SSF55486">
    <property type="entry name" value="Metalloproteases ('zincins'), catalytic domain"/>
    <property type="match status" value="1"/>
</dbReference>
<dbReference type="Pfam" id="PF00431">
    <property type="entry name" value="CUB"/>
    <property type="match status" value="1"/>
</dbReference>
<dbReference type="WBParaSite" id="SVE_0277000.1">
    <property type="protein sequence ID" value="SVE_0277000.1"/>
    <property type="gene ID" value="SVE_0277000"/>
</dbReference>
<organism evidence="11 12">
    <name type="scientific">Strongyloides venezuelensis</name>
    <name type="common">Threadworm</name>
    <dbReference type="NCBI Taxonomy" id="75913"/>
    <lineage>
        <taxon>Eukaryota</taxon>
        <taxon>Metazoa</taxon>
        <taxon>Ecdysozoa</taxon>
        <taxon>Nematoda</taxon>
        <taxon>Chromadorea</taxon>
        <taxon>Rhabditida</taxon>
        <taxon>Tylenchina</taxon>
        <taxon>Panagrolaimomorpha</taxon>
        <taxon>Strongyloidoidea</taxon>
        <taxon>Strongyloididae</taxon>
        <taxon>Strongyloides</taxon>
    </lineage>
</organism>
<dbReference type="Pfam" id="PF01400">
    <property type="entry name" value="Astacin"/>
    <property type="match status" value="1"/>
</dbReference>
<dbReference type="SUPFAM" id="SSF49854">
    <property type="entry name" value="Spermadhesin, CUB domain"/>
    <property type="match status" value="1"/>
</dbReference>
<dbReference type="InterPro" id="IPR000742">
    <property type="entry name" value="EGF"/>
</dbReference>
<dbReference type="PROSITE" id="PS50026">
    <property type="entry name" value="EGF_3"/>
    <property type="match status" value="1"/>
</dbReference>
<evidence type="ECO:0000256" key="2">
    <source>
        <dbReference type="ARBA" id="ARBA00022670"/>
    </source>
</evidence>
<dbReference type="AlphaFoldDB" id="A0A0K0F1U4"/>
<feature type="disulfide bond" evidence="8">
    <location>
        <begin position="242"/>
        <end position="251"/>
    </location>
</feature>
<dbReference type="PANTHER" id="PTHR10127">
    <property type="entry name" value="DISCOIDIN, CUB, EGF, LAMININ , AND ZINC METALLOPROTEASE DOMAIN CONTAINING"/>
    <property type="match status" value="1"/>
</dbReference>
<reference evidence="12" key="2">
    <citation type="submission" date="2015-08" db="UniProtKB">
        <authorList>
            <consortium name="WormBaseParasite"/>
        </authorList>
    </citation>
    <scope>IDENTIFICATION</scope>
</reference>
<keyword evidence="4" id="KW-0378">Hydrolase</keyword>
<dbReference type="InterPro" id="IPR001506">
    <property type="entry name" value="Peptidase_M12A"/>
</dbReference>
<feature type="disulfide bond" evidence="8">
    <location>
        <begin position="216"/>
        <end position="226"/>
    </location>
</feature>
<keyword evidence="3" id="KW-0479">Metal-binding</keyword>
<evidence type="ECO:0000256" key="3">
    <source>
        <dbReference type="ARBA" id="ARBA00022723"/>
    </source>
</evidence>
<dbReference type="GO" id="GO:0046872">
    <property type="term" value="F:metal ion binding"/>
    <property type="evidence" value="ECO:0007669"/>
    <property type="project" value="UniProtKB-KW"/>
</dbReference>
<protein>
    <submittedName>
        <fullName evidence="12">EGF-like domain-containing protein</fullName>
    </submittedName>
</protein>
<accession>A0A0K0F1U4</accession>
<evidence type="ECO:0000256" key="1">
    <source>
        <dbReference type="ARBA" id="ARBA00022536"/>
    </source>
</evidence>
<evidence type="ECO:0000256" key="4">
    <source>
        <dbReference type="ARBA" id="ARBA00022801"/>
    </source>
</evidence>
<feature type="domain" description="EGF-like" evidence="10">
    <location>
        <begin position="212"/>
        <end position="252"/>
    </location>
</feature>